<sequence>MYSESTDLAALERFFEKLALLPKPAPLTPNLFSVVGPGQHENRLSDLMAFFMGGYPGAPHWLAKAVLHALVRKERLDNDHLQRVDWEAVTTEREAGSWNIESESTKRLDLVISGNDFVLGIEHKVWASAENNPFDAYDSLLNSYAVKAYKCVLCPDDSKESIWAPAKKAGWPTLSYSELIASAYALYGEDVAPSDQTKWQIFYQEFLQHLTSIAQPTEEKTMTKEDLEFSLKHFHDLYEASQRLKQLDQELMAEGKSHIASALQRAVTDIHTKNKPDILNEQTRVWRFFPSAWSNTGGSQICLVYYPSSESEGDESIGFEIRAYLESQKSSDPWLKELEQAFLKVTPITKQSGCTWYRDGGYKDGNGHDTWYETKGRWLVLSAWPYEYTKTGAMKALGDLAKWVNEHAFQTATLSTDQA</sequence>
<dbReference type="Proteomes" id="UP001320609">
    <property type="component" value="Unassembled WGS sequence"/>
</dbReference>
<proteinExistence type="predicted"/>
<gene>
    <name evidence="1" type="ORF">MLE19_05715</name>
</gene>
<comment type="caution">
    <text evidence="1">The sequence shown here is derived from an EMBL/GenBank/DDBJ whole genome shotgun (WGS) entry which is preliminary data.</text>
</comment>
<name>A0ABS9S3X1_9GAMM</name>
<dbReference type="RefSeq" id="WP_240717106.1">
    <property type="nucleotide sequence ID" value="NZ_JAKVTW010000002.1"/>
</dbReference>
<keyword evidence="2" id="KW-1185">Reference proteome</keyword>
<dbReference type="Pfam" id="PF14281">
    <property type="entry name" value="PDDEXK_4"/>
    <property type="match status" value="1"/>
</dbReference>
<dbReference type="InterPro" id="IPR029470">
    <property type="entry name" value="PDDEXK_4"/>
</dbReference>
<accession>A0ABS9S3X1</accession>
<reference evidence="1 2" key="1">
    <citation type="submission" date="2022-03" db="EMBL/GenBank/DDBJ databases">
        <title>Genomic signatures underlying metal tolerance in selected Arctic bacterial isolates.</title>
        <authorList>
            <person name="Thomas F.A."/>
            <person name="Venkatachalam S."/>
            <person name="Krishnan K.P."/>
        </authorList>
    </citation>
    <scope>NUCLEOTIDE SEQUENCE [LARGE SCALE GENOMIC DNA]</scope>
    <source>
        <strain evidence="1 2">HM116</strain>
    </source>
</reference>
<dbReference type="EMBL" id="JAKVTW010000002">
    <property type="protein sequence ID" value="MCH4810823.1"/>
    <property type="molecule type" value="Genomic_DNA"/>
</dbReference>
<evidence type="ECO:0000313" key="2">
    <source>
        <dbReference type="Proteomes" id="UP001320609"/>
    </source>
</evidence>
<evidence type="ECO:0000313" key="1">
    <source>
        <dbReference type="EMBL" id="MCH4810823.1"/>
    </source>
</evidence>
<protein>
    <submittedName>
        <fullName evidence="1">PD-(D/E)XK nuclease family protein</fullName>
    </submittedName>
</protein>
<organism evidence="1 2">
    <name type="scientific">Vreelandella neptunia</name>
    <dbReference type="NCBI Taxonomy" id="115551"/>
    <lineage>
        <taxon>Bacteria</taxon>
        <taxon>Pseudomonadati</taxon>
        <taxon>Pseudomonadota</taxon>
        <taxon>Gammaproteobacteria</taxon>
        <taxon>Oceanospirillales</taxon>
        <taxon>Halomonadaceae</taxon>
        <taxon>Vreelandella</taxon>
    </lineage>
</organism>